<dbReference type="InterPro" id="IPR057942">
    <property type="entry name" value="TPR_TNPO3_IPO13_3rd"/>
</dbReference>
<dbReference type="GO" id="GO:0005737">
    <property type="term" value="C:cytoplasm"/>
    <property type="evidence" value="ECO:0007669"/>
    <property type="project" value="TreeGrafter"/>
</dbReference>
<dbReference type="GO" id="GO:0005634">
    <property type="term" value="C:nucleus"/>
    <property type="evidence" value="ECO:0007669"/>
    <property type="project" value="UniProtKB-SubCell"/>
</dbReference>
<dbReference type="AlphaFoldDB" id="A0AAE0HVN9"/>
<comment type="similarity">
    <text evidence="2">Belongs to the importin beta family.</text>
</comment>
<keyword evidence="4" id="KW-0653">Protein transport</keyword>
<comment type="caution">
    <text evidence="6">The sequence shown here is derived from an EMBL/GenBank/DDBJ whole genome shotgun (WGS) entry which is preliminary data.</text>
</comment>
<dbReference type="PANTHER" id="PTHR12363">
    <property type="entry name" value="TRANSPORTIN 3 AND IMPORTIN 13"/>
    <property type="match status" value="1"/>
</dbReference>
<dbReference type="InterPro" id="IPR011989">
    <property type="entry name" value="ARM-like"/>
</dbReference>
<dbReference type="Pfam" id="PF24140">
    <property type="entry name" value="TPR_TNPO3_IPO13_3rd"/>
    <property type="match status" value="1"/>
</dbReference>
<keyword evidence="5" id="KW-0539">Nucleus</keyword>
<dbReference type="EMBL" id="JAUEDM010000007">
    <property type="protein sequence ID" value="KAK3313452.1"/>
    <property type="molecule type" value="Genomic_DNA"/>
</dbReference>
<evidence type="ECO:0000256" key="2">
    <source>
        <dbReference type="ARBA" id="ARBA00007991"/>
    </source>
</evidence>
<keyword evidence="7" id="KW-1185">Reference proteome</keyword>
<evidence type="ECO:0000313" key="6">
    <source>
        <dbReference type="EMBL" id="KAK3313452.1"/>
    </source>
</evidence>
<evidence type="ECO:0000256" key="1">
    <source>
        <dbReference type="ARBA" id="ARBA00004123"/>
    </source>
</evidence>
<sequence length="1044" mass="115127">MEQLPLPTSLGEVESLIRALYQPNQPETISQIQDVLQRLQRSPQGWQLAQSLFANRDDNIRFYAALTIIVKLNRDSPGLTEDESKELLQNIVGWVIQSLVEGSATFVVKKLCSALVTYFIHFPQHWPLCLRHFIYCLDIGRGAPVEVLDEALQTSLLVGNLEPSKLKVAVWFATSLVEEVGKTDMNSTKYLNVHNQLAKNGPDATCLLATGFSLSSDNYIQGETIHCFQAWILYAQRVPSSASALLLLDPLRQLVDPAINTFADPDLFQDTAELFSDVLSNYSAFFTEAHYASLAAVLDSPWAAEKFRQLIQRPGESIAFGLLMLAYGDARVADLIESTDEQSQRLLGRLVGLLDADGYLVGEDTIFVPALEFWSTFVETMIDAVYDPSGPNTSWRQLAEQHLRNVVMNCWGKIQWPPVEVFAEWDSSERVGFSDARKDVADLLQSVFAINGGQLVAFFADLSLQSVATRAWAEVEASVFCLGSLSDCISENAEMDAQLAKVFAAPFFEMLGGGETGIPLRLRQTGLQLIERYKEYFERHAEYLPHALNLLFIAVDDPVLAGHSARAIATLCLSCRAILTGEVEAFLGQYQRIRSGNGTTNDSNAAGGGGKVLLLDSLAEERIVLAIAGIIQAISDEGRKMDMFQQLYGFLRADFERAVNLKADPGLLNLADPNYLRGVETAAATHHQPRSQQGGISADEVALQIALRGLRCLSSMAKGMQDVMERIIDLDSEPRPLFPSQGKLAPLQADIIGLMAEVQRTFYGSSEVVVCICNIYRAGFSETEPGPFVFPPDMVTEFLVSQAAGSTPRPGTLLSLACSFVGSLYRGPKAVVLRQLERLLPWVISLLQGLSGMSLSLFSTEPEADTEVAQNGIQFVDRAMSKYPEVLFQIQPQQMLEFFFLFSLEVLNGKEPLPKGAAADFWSAFISLKPETPELQSFITNAMDQTLGPLIAQSLMQNIGGNAARSELDKLSDPLKKLVVKQVHAQQWLEQALFADNFPSKTVTSEEKTMFLKRIVALRGARATNAVVREFWLACRGSNFAYAS</sequence>
<evidence type="ECO:0000256" key="4">
    <source>
        <dbReference type="ARBA" id="ARBA00022927"/>
    </source>
</evidence>
<keyword evidence="3" id="KW-0813">Transport</keyword>
<dbReference type="InterPro" id="IPR016024">
    <property type="entry name" value="ARM-type_fold"/>
</dbReference>
<dbReference type="SUPFAM" id="SSF48371">
    <property type="entry name" value="ARM repeat"/>
    <property type="match status" value="1"/>
</dbReference>
<evidence type="ECO:0000313" key="7">
    <source>
        <dbReference type="Proteomes" id="UP001283341"/>
    </source>
</evidence>
<evidence type="ECO:0000256" key="3">
    <source>
        <dbReference type="ARBA" id="ARBA00022448"/>
    </source>
</evidence>
<gene>
    <name evidence="6" type="ORF">B0H66DRAFT_629296</name>
</gene>
<dbReference type="Proteomes" id="UP001283341">
    <property type="component" value="Unassembled WGS sequence"/>
</dbReference>
<protein>
    <submittedName>
        <fullName evidence="6">Armadillo-type protein</fullName>
    </submittedName>
</protein>
<reference evidence="6" key="2">
    <citation type="submission" date="2023-06" db="EMBL/GenBank/DDBJ databases">
        <authorList>
            <consortium name="Lawrence Berkeley National Laboratory"/>
            <person name="Haridas S."/>
            <person name="Hensen N."/>
            <person name="Bonometti L."/>
            <person name="Westerberg I."/>
            <person name="Brannstrom I.O."/>
            <person name="Guillou S."/>
            <person name="Cros-Aarteil S."/>
            <person name="Calhoun S."/>
            <person name="Kuo A."/>
            <person name="Mondo S."/>
            <person name="Pangilinan J."/>
            <person name="Riley R."/>
            <person name="Labutti K."/>
            <person name="Andreopoulos B."/>
            <person name="Lipzen A."/>
            <person name="Chen C."/>
            <person name="Yanf M."/>
            <person name="Daum C."/>
            <person name="Ng V."/>
            <person name="Clum A."/>
            <person name="Steindorff A."/>
            <person name="Ohm R."/>
            <person name="Martin F."/>
            <person name="Silar P."/>
            <person name="Natvig D."/>
            <person name="Lalanne C."/>
            <person name="Gautier V."/>
            <person name="Ament-Velasquez S.L."/>
            <person name="Kruys A."/>
            <person name="Hutchinson M.I."/>
            <person name="Powell A.J."/>
            <person name="Barry K."/>
            <person name="Miller A.N."/>
            <person name="Grigoriev I.V."/>
            <person name="Debuchy R."/>
            <person name="Gladieux P."/>
            <person name="Thoren M.H."/>
            <person name="Johannesson H."/>
        </authorList>
    </citation>
    <scope>NUCLEOTIDE SEQUENCE</scope>
    <source>
        <strain evidence="6">CBS 118394</strain>
    </source>
</reference>
<comment type="subcellular location">
    <subcellularLocation>
        <location evidence="1">Nucleus</location>
    </subcellularLocation>
</comment>
<evidence type="ECO:0000256" key="5">
    <source>
        <dbReference type="ARBA" id="ARBA00023242"/>
    </source>
</evidence>
<organism evidence="6 7">
    <name type="scientific">Apodospora peruviana</name>
    <dbReference type="NCBI Taxonomy" id="516989"/>
    <lineage>
        <taxon>Eukaryota</taxon>
        <taxon>Fungi</taxon>
        <taxon>Dikarya</taxon>
        <taxon>Ascomycota</taxon>
        <taxon>Pezizomycotina</taxon>
        <taxon>Sordariomycetes</taxon>
        <taxon>Sordariomycetidae</taxon>
        <taxon>Sordariales</taxon>
        <taxon>Lasiosphaeriaceae</taxon>
        <taxon>Apodospora</taxon>
    </lineage>
</organism>
<dbReference type="GO" id="GO:0006606">
    <property type="term" value="P:protein import into nucleus"/>
    <property type="evidence" value="ECO:0007669"/>
    <property type="project" value="TreeGrafter"/>
</dbReference>
<dbReference type="PANTHER" id="PTHR12363:SF33">
    <property type="entry name" value="IMPORTIN-13"/>
    <property type="match status" value="1"/>
</dbReference>
<dbReference type="InterPro" id="IPR051345">
    <property type="entry name" value="Importin_beta-like_NTR"/>
</dbReference>
<name>A0AAE0HVN9_9PEZI</name>
<reference evidence="6" key="1">
    <citation type="journal article" date="2023" name="Mol. Phylogenet. Evol.">
        <title>Genome-scale phylogeny and comparative genomics of the fungal order Sordariales.</title>
        <authorList>
            <person name="Hensen N."/>
            <person name="Bonometti L."/>
            <person name="Westerberg I."/>
            <person name="Brannstrom I.O."/>
            <person name="Guillou S."/>
            <person name="Cros-Aarteil S."/>
            <person name="Calhoun S."/>
            <person name="Haridas S."/>
            <person name="Kuo A."/>
            <person name="Mondo S."/>
            <person name="Pangilinan J."/>
            <person name="Riley R."/>
            <person name="LaButti K."/>
            <person name="Andreopoulos B."/>
            <person name="Lipzen A."/>
            <person name="Chen C."/>
            <person name="Yan M."/>
            <person name="Daum C."/>
            <person name="Ng V."/>
            <person name="Clum A."/>
            <person name="Steindorff A."/>
            <person name="Ohm R.A."/>
            <person name="Martin F."/>
            <person name="Silar P."/>
            <person name="Natvig D.O."/>
            <person name="Lalanne C."/>
            <person name="Gautier V."/>
            <person name="Ament-Velasquez S.L."/>
            <person name="Kruys A."/>
            <person name="Hutchinson M.I."/>
            <person name="Powell A.J."/>
            <person name="Barry K."/>
            <person name="Miller A.N."/>
            <person name="Grigoriev I.V."/>
            <person name="Debuchy R."/>
            <person name="Gladieux P."/>
            <person name="Hiltunen Thoren M."/>
            <person name="Johannesson H."/>
        </authorList>
    </citation>
    <scope>NUCLEOTIDE SEQUENCE</scope>
    <source>
        <strain evidence="6">CBS 118394</strain>
    </source>
</reference>
<accession>A0AAE0HVN9</accession>
<dbReference type="Gene3D" id="1.25.10.10">
    <property type="entry name" value="Leucine-rich Repeat Variant"/>
    <property type="match status" value="1"/>
</dbReference>
<proteinExistence type="inferred from homology"/>